<comment type="similarity">
    <text evidence="7">Belongs to the ribonuclease III family. Mitochondrion-specific ribosomal protein mL44 subfamily.</text>
</comment>
<keyword evidence="2 9" id="KW-0694">RNA-binding</keyword>
<evidence type="ECO:0000313" key="13">
    <source>
        <dbReference type="RefSeq" id="XP_011502006.1"/>
    </source>
</evidence>
<dbReference type="SUPFAM" id="SSF54768">
    <property type="entry name" value="dsRNA-binding domain-like"/>
    <property type="match status" value="1"/>
</dbReference>
<feature type="domain" description="RNase III" evidence="11">
    <location>
        <begin position="69"/>
        <end position="199"/>
    </location>
</feature>
<dbReference type="GO" id="GO:0010468">
    <property type="term" value="P:regulation of gene expression"/>
    <property type="evidence" value="ECO:0007669"/>
    <property type="project" value="UniProtKB-ARBA"/>
</dbReference>
<keyword evidence="12" id="KW-1185">Reference proteome</keyword>
<dbReference type="Gene3D" id="1.10.1520.10">
    <property type="entry name" value="Ribonuclease III domain"/>
    <property type="match status" value="1"/>
</dbReference>
<gene>
    <name evidence="13" type="primary">LOC105365512</name>
</gene>
<comment type="subcellular location">
    <subcellularLocation>
        <location evidence="1">Mitochondrion</location>
    </subcellularLocation>
</comment>
<evidence type="ECO:0000256" key="4">
    <source>
        <dbReference type="ARBA" id="ARBA00022980"/>
    </source>
</evidence>
<evidence type="ECO:0000313" key="12">
    <source>
        <dbReference type="Proteomes" id="UP000695007"/>
    </source>
</evidence>
<keyword evidence="3" id="KW-0809">Transit peptide</keyword>
<protein>
    <recommendedName>
        <fullName evidence="8">Large ribosomal subunit protein mL44</fullName>
    </recommendedName>
</protein>
<dbReference type="CTD" id="65080"/>
<dbReference type="AlphaFoldDB" id="A0AAJ7DZE0"/>
<evidence type="ECO:0000256" key="6">
    <source>
        <dbReference type="ARBA" id="ARBA00023274"/>
    </source>
</evidence>
<dbReference type="InterPro" id="IPR036389">
    <property type="entry name" value="RNase_III_sf"/>
</dbReference>
<feature type="domain" description="DRBM" evidence="10">
    <location>
        <begin position="228"/>
        <end position="298"/>
    </location>
</feature>
<keyword evidence="5" id="KW-0496">Mitochondrion</keyword>
<evidence type="ECO:0000256" key="1">
    <source>
        <dbReference type="ARBA" id="ARBA00004173"/>
    </source>
</evidence>
<dbReference type="GO" id="GO:0004525">
    <property type="term" value="F:ribonuclease III activity"/>
    <property type="evidence" value="ECO:0007669"/>
    <property type="project" value="InterPro"/>
</dbReference>
<dbReference type="KEGG" id="csol:105365512"/>
<sequence>MYSIKTCIKSIIEFHKLKSISQISQRHIKRHIRPTLIELTKRKRKLKETFSNPRNEYLEWNWNAELFAFNSRLTEKFDLELLKQAFTHRSYIINETEKQKQVGIENPILDLVDNTEFIIEGEQIVPLIIENYLSHALPLAPQECIYALKNYLLSTEILAKTSSCIGVKDLILSMERHPTEETLAKTFYALISALNRSVNLEHASLFVRDILISLLVEKDLTEIWCVEDPISILNDILSRENKELAEPRIIAQTGINTLLSVYQIAVYSNKKFLGSGIGETIEEAKNMAALNTLHKMFGLLDSSKPIRCNLKIDDSGSKNLPLTEWRSQNA</sequence>
<reference evidence="13" key="1">
    <citation type="submission" date="2025-08" db="UniProtKB">
        <authorList>
            <consortium name="RefSeq"/>
        </authorList>
    </citation>
    <scope>IDENTIFICATION</scope>
</reference>
<evidence type="ECO:0000259" key="10">
    <source>
        <dbReference type="PROSITE" id="PS50137"/>
    </source>
</evidence>
<dbReference type="Proteomes" id="UP000695007">
    <property type="component" value="Unplaced"/>
</dbReference>
<dbReference type="GO" id="GO:0005840">
    <property type="term" value="C:ribosome"/>
    <property type="evidence" value="ECO:0007669"/>
    <property type="project" value="UniProtKB-KW"/>
</dbReference>
<dbReference type="GO" id="GO:1990904">
    <property type="term" value="C:ribonucleoprotein complex"/>
    <property type="evidence" value="ECO:0007669"/>
    <property type="project" value="UniProtKB-KW"/>
</dbReference>
<dbReference type="InterPro" id="IPR014720">
    <property type="entry name" value="dsRBD_dom"/>
</dbReference>
<dbReference type="GeneID" id="105365512"/>
<proteinExistence type="inferred from homology"/>
<dbReference type="Pfam" id="PF22892">
    <property type="entry name" value="DSRM_MRPL44"/>
    <property type="match status" value="1"/>
</dbReference>
<dbReference type="InterPro" id="IPR044444">
    <property type="entry name" value="Ribosomal_mL44_DSRM_metazoa"/>
</dbReference>
<evidence type="ECO:0000256" key="7">
    <source>
        <dbReference type="ARBA" id="ARBA00024034"/>
    </source>
</evidence>
<dbReference type="RefSeq" id="XP_011502006.1">
    <property type="nucleotide sequence ID" value="XM_011503704.1"/>
</dbReference>
<evidence type="ECO:0000256" key="8">
    <source>
        <dbReference type="ARBA" id="ARBA00035187"/>
    </source>
</evidence>
<name>A0AAJ7DZE0_9HYME</name>
<dbReference type="GO" id="GO:0006396">
    <property type="term" value="P:RNA processing"/>
    <property type="evidence" value="ECO:0007669"/>
    <property type="project" value="InterPro"/>
</dbReference>
<evidence type="ECO:0000256" key="2">
    <source>
        <dbReference type="ARBA" id="ARBA00022884"/>
    </source>
</evidence>
<accession>A0AAJ7DZE0</accession>
<keyword evidence="4 13" id="KW-0689">Ribosomal protein</keyword>
<dbReference type="CDD" id="cd19874">
    <property type="entry name" value="DSRM_MRPL44"/>
    <property type="match status" value="1"/>
</dbReference>
<organism evidence="12 13">
    <name type="scientific">Ceratosolen solmsi marchali</name>
    <dbReference type="NCBI Taxonomy" id="326594"/>
    <lineage>
        <taxon>Eukaryota</taxon>
        <taxon>Metazoa</taxon>
        <taxon>Ecdysozoa</taxon>
        <taxon>Arthropoda</taxon>
        <taxon>Hexapoda</taxon>
        <taxon>Insecta</taxon>
        <taxon>Pterygota</taxon>
        <taxon>Neoptera</taxon>
        <taxon>Endopterygota</taxon>
        <taxon>Hymenoptera</taxon>
        <taxon>Apocrita</taxon>
        <taxon>Proctotrupomorpha</taxon>
        <taxon>Chalcidoidea</taxon>
        <taxon>Agaonidae</taxon>
        <taxon>Agaoninae</taxon>
        <taxon>Ceratosolen</taxon>
    </lineage>
</organism>
<dbReference type="InterPro" id="IPR000999">
    <property type="entry name" value="RNase_III_dom"/>
</dbReference>
<evidence type="ECO:0000256" key="3">
    <source>
        <dbReference type="ARBA" id="ARBA00022946"/>
    </source>
</evidence>
<evidence type="ECO:0000259" key="11">
    <source>
        <dbReference type="PROSITE" id="PS50142"/>
    </source>
</evidence>
<dbReference type="Pfam" id="PF22935">
    <property type="entry name" value="RM44_endonuclase"/>
    <property type="match status" value="1"/>
</dbReference>
<evidence type="ECO:0000256" key="5">
    <source>
        <dbReference type="ARBA" id="ARBA00023128"/>
    </source>
</evidence>
<keyword evidence="6" id="KW-0687">Ribonucleoprotein</keyword>
<evidence type="ECO:0000256" key="9">
    <source>
        <dbReference type="PROSITE-ProRule" id="PRU00266"/>
    </source>
</evidence>
<dbReference type="Gene3D" id="3.30.160.20">
    <property type="match status" value="1"/>
</dbReference>
<dbReference type="InterPro" id="IPR055189">
    <property type="entry name" value="RM44_endonuclase"/>
</dbReference>
<dbReference type="SUPFAM" id="SSF69065">
    <property type="entry name" value="RNase III domain-like"/>
    <property type="match status" value="1"/>
</dbReference>
<dbReference type="PROSITE" id="PS50137">
    <property type="entry name" value="DS_RBD"/>
    <property type="match status" value="1"/>
</dbReference>
<dbReference type="GO" id="GO:0003725">
    <property type="term" value="F:double-stranded RNA binding"/>
    <property type="evidence" value="ECO:0007669"/>
    <property type="project" value="InterPro"/>
</dbReference>
<dbReference type="GO" id="GO:0005739">
    <property type="term" value="C:mitochondrion"/>
    <property type="evidence" value="ECO:0007669"/>
    <property type="project" value="UniProtKB-SubCell"/>
</dbReference>
<dbReference type="PROSITE" id="PS50142">
    <property type="entry name" value="RNASE_3_2"/>
    <property type="match status" value="1"/>
</dbReference>